<dbReference type="AlphaFoldDB" id="A0A2Z4INR8"/>
<evidence type="ECO:0000313" key="2">
    <source>
        <dbReference type="Proteomes" id="UP000248688"/>
    </source>
</evidence>
<dbReference type="Proteomes" id="UP000248688">
    <property type="component" value="Chromosome"/>
</dbReference>
<reference evidence="1 2" key="1">
    <citation type="submission" date="2018-06" db="EMBL/GenBank/DDBJ databases">
        <title>Echinicola strongylocentroti sp. nov., isolated from a sea urchin Strongylocentrotus intermedius.</title>
        <authorList>
            <person name="Bae S.S."/>
        </authorList>
    </citation>
    <scope>NUCLEOTIDE SEQUENCE [LARGE SCALE GENOMIC DNA]</scope>
    <source>
        <strain evidence="1 2">MEBiC08714</strain>
    </source>
</reference>
<proteinExistence type="predicted"/>
<dbReference type="KEGG" id="est:DN752_21030"/>
<dbReference type="OrthoDB" id="9145816at2"/>
<protein>
    <submittedName>
        <fullName evidence="1">Uncharacterized protein</fullName>
    </submittedName>
</protein>
<evidence type="ECO:0000313" key="1">
    <source>
        <dbReference type="EMBL" id="AWW32427.1"/>
    </source>
</evidence>
<keyword evidence="2" id="KW-1185">Reference proteome</keyword>
<dbReference type="EMBL" id="CP030041">
    <property type="protein sequence ID" value="AWW32427.1"/>
    <property type="molecule type" value="Genomic_DNA"/>
</dbReference>
<dbReference type="Gene3D" id="2.60.120.200">
    <property type="match status" value="1"/>
</dbReference>
<accession>A0A2Z4INR8</accession>
<dbReference type="RefSeq" id="WP_112785800.1">
    <property type="nucleotide sequence ID" value="NZ_CP030041.1"/>
</dbReference>
<organism evidence="1 2">
    <name type="scientific">Echinicola strongylocentroti</name>
    <dbReference type="NCBI Taxonomy" id="1795355"/>
    <lineage>
        <taxon>Bacteria</taxon>
        <taxon>Pseudomonadati</taxon>
        <taxon>Bacteroidota</taxon>
        <taxon>Cytophagia</taxon>
        <taxon>Cytophagales</taxon>
        <taxon>Cyclobacteriaceae</taxon>
        <taxon>Echinicola</taxon>
    </lineage>
</organism>
<gene>
    <name evidence="1" type="ORF">DN752_21030</name>
</gene>
<sequence length="277" mass="31359">MMFQQQYYQSIIKKKPKGEGFLDEVAGAYRAFSTRLVYSDYSGYCLRITDGTNVKDIGFVNSIIDIGSINDFISNFSPTIVTVDIWYDQSGSGRNWFRLSNGWRIWTSTDGFYTINNVPFLYANTSVSMFYTPSEYPSNLNFFYSSDFDNTETSLRNLISASAQTPAQSHGLISTQGSTNTTYHRNYGPPVLYKNKSLFSLSDRGDVYDLWNGAGVICEKDVDISFNWSPNDIVIGSATAGGSNGHRINDWIEFKEDMEFSKIETVSDKINLAYNFY</sequence>
<name>A0A2Z4INR8_9BACT</name>